<keyword evidence="2" id="KW-0521">NADP</keyword>
<dbReference type="AlphaFoldDB" id="A0A2S0KPI2"/>
<sequence>MKKIAVITGASSGLGMEFAKQLDKLSEVDEIWLIARREERLRDLASKLRTASVVISADLSQEDWESDFVQRLEHAANADNAKIEYLINSAGLGINEKFMDTSLAANTNMLDVNMRSLTRICYLAIPFMNKGGKILNIASVAAFMPQHKFSVYAASKAYVLNFSRALNSELEDITVIAVCPNPMETEFFAKGEVPKGFKKIGVEKVEKVARKALRRAKRGKDISLQSFPAHVVRFISRILPHNFVLWFERKSDL</sequence>
<dbReference type="PRINTS" id="PR00080">
    <property type="entry name" value="SDRFAMILY"/>
</dbReference>
<reference evidence="6" key="1">
    <citation type="submission" date="2018-02" db="EMBL/GenBank/DDBJ databases">
        <authorList>
            <person name="Holder M.E."/>
            <person name="Ajami N.J."/>
            <person name="Petrosino J.F."/>
        </authorList>
    </citation>
    <scope>NUCLEOTIDE SEQUENCE [LARGE SCALE GENOMIC DNA]</scope>
    <source>
        <strain evidence="6">CCUG 47711</strain>
    </source>
</reference>
<dbReference type="CDD" id="cd05233">
    <property type="entry name" value="SDR_c"/>
    <property type="match status" value="1"/>
</dbReference>
<gene>
    <name evidence="5" type="ORF">C5Q98_06795</name>
</gene>
<dbReference type="PRINTS" id="PR00081">
    <property type="entry name" value="GDHRDH"/>
</dbReference>
<dbReference type="Pfam" id="PF00106">
    <property type="entry name" value="adh_short"/>
    <property type="match status" value="1"/>
</dbReference>
<evidence type="ECO:0000256" key="3">
    <source>
        <dbReference type="ARBA" id="ARBA00023002"/>
    </source>
</evidence>
<dbReference type="RefSeq" id="WP_106012881.1">
    <property type="nucleotide sequence ID" value="NZ_CP027226.1"/>
</dbReference>
<dbReference type="GO" id="GO:0005829">
    <property type="term" value="C:cytosol"/>
    <property type="evidence" value="ECO:0007669"/>
    <property type="project" value="TreeGrafter"/>
</dbReference>
<evidence type="ECO:0000256" key="4">
    <source>
        <dbReference type="RuleBase" id="RU000363"/>
    </source>
</evidence>
<evidence type="ECO:0000313" key="6">
    <source>
        <dbReference type="Proteomes" id="UP000237947"/>
    </source>
</evidence>
<evidence type="ECO:0000256" key="2">
    <source>
        <dbReference type="ARBA" id="ARBA00022857"/>
    </source>
</evidence>
<dbReference type="PANTHER" id="PTHR43391">
    <property type="entry name" value="RETINOL DEHYDROGENASE-RELATED"/>
    <property type="match status" value="1"/>
</dbReference>
<keyword evidence="6" id="KW-1185">Reference proteome</keyword>
<keyword evidence="3" id="KW-0560">Oxidoreductase</keyword>
<name>A0A2S0KPI2_9FIRM</name>
<dbReference type="PANTHER" id="PTHR43391:SF14">
    <property type="entry name" value="DEHYDROGENASE_REDUCTASE SDR FAMILY PROTEIN 7-LIKE"/>
    <property type="match status" value="1"/>
</dbReference>
<dbReference type="OrthoDB" id="9808814at2"/>
<dbReference type="Gene3D" id="3.40.50.720">
    <property type="entry name" value="NAD(P)-binding Rossmann-like Domain"/>
    <property type="match status" value="1"/>
</dbReference>
<evidence type="ECO:0000313" key="5">
    <source>
        <dbReference type="EMBL" id="AVM42933.1"/>
    </source>
</evidence>
<comment type="similarity">
    <text evidence="1 4">Belongs to the short-chain dehydrogenases/reductases (SDR) family.</text>
</comment>
<protein>
    <submittedName>
        <fullName evidence="5">Short-chain dehydrogenase</fullName>
    </submittedName>
</protein>
<proteinExistence type="inferred from homology"/>
<dbReference type="KEGG" id="fsa:C5Q98_06795"/>
<accession>A0A2S0KPI2</accession>
<dbReference type="InterPro" id="IPR002347">
    <property type="entry name" value="SDR_fam"/>
</dbReference>
<dbReference type="EMBL" id="CP027226">
    <property type="protein sequence ID" value="AVM42933.1"/>
    <property type="molecule type" value="Genomic_DNA"/>
</dbReference>
<dbReference type="Proteomes" id="UP000237947">
    <property type="component" value="Chromosome"/>
</dbReference>
<evidence type="ECO:0000256" key="1">
    <source>
        <dbReference type="ARBA" id="ARBA00006484"/>
    </source>
</evidence>
<dbReference type="GO" id="GO:0016491">
    <property type="term" value="F:oxidoreductase activity"/>
    <property type="evidence" value="ECO:0007669"/>
    <property type="project" value="UniProtKB-KW"/>
</dbReference>
<dbReference type="InterPro" id="IPR036291">
    <property type="entry name" value="NAD(P)-bd_dom_sf"/>
</dbReference>
<dbReference type="SUPFAM" id="SSF51735">
    <property type="entry name" value="NAD(P)-binding Rossmann-fold domains"/>
    <property type="match status" value="1"/>
</dbReference>
<organism evidence="5 6">
    <name type="scientific">Fastidiosipila sanguinis</name>
    <dbReference type="NCBI Taxonomy" id="236753"/>
    <lineage>
        <taxon>Bacteria</taxon>
        <taxon>Bacillati</taxon>
        <taxon>Bacillota</taxon>
        <taxon>Clostridia</taxon>
        <taxon>Eubacteriales</taxon>
        <taxon>Oscillospiraceae</taxon>
        <taxon>Fastidiosipila</taxon>
    </lineage>
</organism>